<dbReference type="InterPro" id="IPR041190">
    <property type="entry name" value="Midasin_AAA_lid_5"/>
</dbReference>
<dbReference type="Gene3D" id="3.40.50.300">
    <property type="entry name" value="P-loop containing nucleotide triphosphate hydrolases"/>
    <property type="match status" value="6"/>
</dbReference>
<feature type="compositionally biased region" description="Basic and acidic residues" evidence="10">
    <location>
        <begin position="5023"/>
        <end position="5040"/>
    </location>
</feature>
<sequence length="5405" mass="604005">MAENGCVGVISTLRDLCANDKVCRDACSKFIRLDVLRDRDVQSLLNVLAGLLLNQRHTLLIADHMSDSLPQILAVALSDNDQNKSFSQNISPKLLHEKRCAALGKLAPIHPDVMTFALKYFNSNPSPFHYWKMMEAEDGPKVKRRKVQSSAVLEPISDEDIALCSYTFLKIKTDYFKDMWDWSLFLKEFLSHAEPYIRWISCQCCALLFEMGCKEKETLLSTKLTNEEIVNFSIKCTEDEKKIFDKYKHLCFDTSVPTIDSGLPHHNRESVVSVAGITLPSLSKIPLNLESSLVMVNSTLANMHAIALGIATGKTLCLQGPVGCGKTALVEHLAKLTGHDSPPVYLSVQLGDQTDSKMLLGTYQCTDIPGEFVWKPGVLTQAVVGGYWLLLEDIDSCTTDVAAVLASLLETGTLSVPGFKDCVHAAPGFQLFFTQRLVSGASGLHKLHSGVTSMLQRHWLTVQMEPLSESELVEIVQTLYPTLSTVASRMVNVFLLFSAGNHHSSLSRNEDTSDLQTKTVQIQAAGTRLPSTRDFIKWCNRSKEAFDVKSPESALKLFQDAVDIFCCNVSNPETRLSLASSVAGKLGIIHTKAEYFCNIHKPVISCSLSHVTAGRVSLPRKIAEAVVLTSRVKSTYSFTRPAAALLERIASCIYHSEPVLLVGETGVGKTSSIQYLAQQMGQTLSVINMNQQSDSADLLGGYKPVELKFVISPLRNEFETLFRKFFSVNENAKYLGHIANCFSRKKWTTLVGLMKHTTTAALKRFDTNKSKKKVTNRDTKSDELYTPAFKDAWQQLSRKLSKVEEQLKKSQNALAFAFVEGSLVRALQEGQWVLLDEINLASAQTLECLSSLLEGSSGSLYLLERGDEHSLKRHPNFRIFAAMNPATDVGKKELPAGIRNRFSEFFVDELVDRQDLLLLCGSYLEPLSLPAPKLDALVKFYLTICKEAVLHLSDGTGHKPHYSLRTLCRALSVAAVNPCGSVPRSMYEGILLSFLTQLDRSSHPIVEDLVSKAITGNSTDLKSLMKQPIPAPVATGKNFVQIEGYWVTQGPLDPITPDKYIMTQTVRQNLRDLVRVVSLARLPVLLQGETSVGKTSLITYLAQVSGNRCLRINNHEHTDLQEYIGCYAADEHGNLVFKEGVLVEAMRFGHWVILDELNLAPSDVLEALNRVLDDNRELFIPETQKVVKAHPNFMLFATQNPPGLYGGRKVLSRAFRNRFIELHFDEIPSVELETIMHLRCDMPPSYCKKMVAVMSDLQVRRKGSAAFAGKQGFITLRDLFRWGERYRLAQQQTVAGKFYDWDQHIADEGYLILAGRVRKEEERIIIQESLKKYIKRSVSPEKLFTLNADTSPVTRSILESIIHQTPPGFSHIVWTFNMRRLAVLLGKACEFKEPILLVGETGCGKTTLCQLLAASRSQVLAAVNCHMHSESADFLGGLRPVREHTEETKGKLFEWVDGPLIEAMQNGGVFLADEISLADDSVLERLNSLLEPERKLLLAEKGSGIGGEPCEITAKDGFIFVGTMNPGGDYGKKELSPALRNRFTEIWCEGCSQRSDLIAVIEHNLRPELVFRNERNESSSVGAALVDFLDWFSQTDLGNRCVKSIRDIMTWIDFINVCTKENVNLSLGEAYIHGACLTFLDSLGTGLTSFSTREVVQSVRVSALKLLMQQVKESMGAEMPSLESFLSVNSQDFEVTSTMEKFGMKPFYIPRGCPDIVDNADFLLCAPTTRINAMRVLRGLQLSKALLLEGSPGVGKTSLVSALAQAAGYKLTRINLSDQTDVSDLFGADLPVEGGSGGEFAWRDGPFLRALRSGHWILLDELNLASQSVLEGLNAVLDHRGDLFIPELGRTFHIQSDKTRLFACQNPLNQGGARKGLPQSFLNRFTQVHMETLTSDDLEYICQNLFPNLPPNLIKSMVNFNQLASMQTAPGGTWGQRGAPWEMNLRDLTRWCEVTVWGASNGALNPGRFVQLLYIDRMRTARDKEEMMLLYTQSFGSDYPLPCDVPQIYITPDVVYLGDVTLQRGAFGNTSKSKLVLRHQLPMLQSIARCVSMGWLSILVGPAGCGKTSLIQLLSQLTGHELRTLSVNSAMDTTEILGGFEQADYKRHFDELAVKAHKIVLQSIQHSTLQGKEKESNRLLCLWESFHTENRTLGGYKPMASEVISFTKKIDILLNVLMSIPEDSISVEAQEEVQNLRMLLSRLKDSATRDNSLNAGGKFEWIDSILIKSLIDGCWLLVDNVNLCSAAVLDRLNGLLEPQGVLTVSERGVNSNGELVTIQPHPEFRLFLTMDPRNGEISRAMRNRGVEIFITTSEEDMATSLSPLDLASLMYDVGIYSQHDQQMLLSVHEAMSNVVQGPDPPGLTELLHASYLFVQQVHRGMPPIPSLVSSFTKVYIQSRLHDNIDTKRRNLSILEEAVKVGVHGSASLALDRLISHSTLKTGEVQQDSAFAIVKQRFSVLSALTNAQEHDLWELLEFLGISKMKVDLETVIANLTILFYQTCSVADVGLASKWLEKVVEGSCHEETIIQLSKALHNVIVNVDDLAQCHLMWDRRWLPDVSSALTVLSGDDDQGVENRVALLLYITAHSFRTKYSFDFKSIKKHKRISVLEYSHAVSKGVLADTLSSDPIITDIGPFLDAAFGILCDALNTIGVSISDELWWSVRKAFLWIQRFQSQAASVFINSDKAACEEISNLLAVHYRWFSKYAIPVLIHLAGEAALDASLLTEIMLRMNASVFSNISVMWQVAKKLRQEIGQPLPIASDLQATLTSKAQQVGSVINMWKRDNDKNNFAQVANFLTTPAGQTAKATLTVAVKDLILASDLSKVEERLDQAEKCCSEAGLLANPLISEQSEHPPNPISLQILLWPFMEAVCLHATGPLLLKLFQEQTMLSFMEEASVLLQAMKITPSIPAALIGYFEAFQTEGKSQELCKGISWLFQFCNRSLAISNSILDLNSVCDKEMNMEFLPQHCPVFSHLAANLLFCHNPSSKQQLSQLTLDRHAQHVKLLARLRCLLWRNSQTLFTSRFSFRYTEVNSILAASQHFINSLEKSCSSVPMHQSNLQERATLIIEQLQERLGDKAFVLSSFYSLLLEFIMVLNAIEHQYRSSEVVESETLAQVGLAWALLGCLESQLFSAFPKIDPTSKEAIKRKYTKDDLLLTRSELLSAKIVGSVKGNKSDALPTHPHLKVLSSHTVSLEHELSVLNRQVATRPDPPLYTALTKELEHLARSLSSEAVVTKVTKRLLSIHTSTSTQDYQTVLNEAQTWLRSQRSFSTMLERRFGLWYPDIVGPLLAASAKLIRGVELMIGVSRKIFLKGLNGPDHVNLGKLVCSIGIFPTLHSEQPSLLNLISHLANRHMPSIIEKMLLALVGDNEDLPVAVQSQLEAYWLLKSSVLELKNAICVSQSVKNEEWDALVQVLRSFMHIWEKQEAERREMEQDNESLYKSRGALRCEDVTDDEEALKEIAEMFPSNREKDFGDLEPQNSLDDEPLKVSDNLNGMALNGMLDEEDMALVSSIHVSLALAFTKSSWISCSPSNSSSISTDYLTPWLQRSAVAARLISSCGYMFDETVDNHLLPSWILASFQASPNLSVSDDAGTNPEDPTFDFYRSPCMSEARQCKPVLDGVFKRISELLSEWPEHPTLNQIAVVINRINSFPIESPLARFLTGLEILLTKMKEWEDNAHSGVSLLHQSGVVTNLVIQWRRLELSGWKGCLHAAAIRMEKRASRWWFYIFSLIDSYIHPSEKESMSEKEIVSSLEKFMEDAPLGEFHVRLDMILAFHCHVINLPASRQRNELLSVLWNLYNFYHQFKDLIANRIIDLKKPIEKKLKDYVKIARWNDINYWSVKATVAKTQRTLHKHVKEFEKALRLAAKMTMLSSRLEGKSQRKMPTQLNPKLYIANADPEIFKDLSELDLDPTSVLYRAGSLFSRSKKLSKEIILSSTCPGLVAALNELSNDIAESVQQLASLDVDQTAPKAKQKSQAKNQLQMKRKALADLFRMLQRVGLSHHTGLTYEEKDVKHEFTQLPPLDLNAYFEALSNASEPTSAADKEILSSWDGCDAYLMRSWVRYAQLSIALRSPHKDHGPPNIDRLKGFPTHLLTLAHSQQRCVERNTTLMAKVRIQLFQLKSLQEILTNQMPSQSTLCEWKKRLESLLVSALATLQQSRILLNCCPESGENIEDNIPVVAYEGTQLSGLSGLIKGDGTWQKAILIIDEALSTFNKCKKNIFTDNSFSSVCPNVITISYYKKMAQCFSDISVVTSRISEILTIFGDDSCLNPCIRSLKWLRDHMVSEYHSFSDICKDNLVSAETTAEDGASCTQPSIQVIDLVQNILLAIQKLYKDHTTLDEPEPDQSTLEMDTIEGDQKVEETDDDLIQDKHLTDGILKSLASDLSNLNAVEISQCLESLLNNLMSTINGNCLSSQAERSIRIALHSLPLLQQWLLLFQFVVQQQVAAYRATCKLASTVLAVFGDLAVKGFCTPEGLLSEEEAGEGEESESKGEGAMGLGDGEGEKDMSERIETEDQLDDARPAGEEKKDEDKDCKEEEKGIEMSDNFDGKLQDVDPKGDDEDDSDKEDDDNDDAEKEMGDTEKEAEQLDQQIWGSDSEEEGDEEDNKKEEEGQSREESGEKEVGAREREGDPNDKESDDKSDERKQENKPEINEMDEPEVDDDQVDPYHGKQQPEAEPEAMDLPDDLQLDDGEGKDQEEKGEEDPFDIDQMKETMPPEPQEEDKEGENEDDKKTEEDKADGDASDDDENDDADGDKVEENPFEEPTPTEEELEEPPQADERKSGQKQEDIEDENDAPEDEKPEEEKPDADERNPSKDDPSAAQTEASEDNQQGSKDQVAALPKDTEDVSGEQPPQEADGDPGGEEKDSVGQAPNQELRGHHSDRSGKRPQQDQFKDQPESEEKQQPPGHSDSQRSLGDVNEPMRKRLKTVDVKETQEEKDEGQPEDEPNEAEAMADLYQHIKDVKEQSSTQTLDAATKEQAEEQPIPNKEEEGASPPDDDDVMEVEEMPVDDVESEKQKEEAVSGSKNEKQKKEKGKLPLQNEADAERQDVEIDGERVDTLGVSRAPETTFHTRFDDLSLPTVVTLADVEEQSEAVRKDIQNQLTSWNLEHAGEEATQGWQALSSLTNSLARNLSEQLRLVLEPTQATQMKGDFRTGRRINMRKVIPYIASQFRKDKIWMRRTKPSKREYQIMLAIDDSSSMADNRSKELAFESLALVSQALTLLEAGELGVLSFGEAVKVLHRLGEPFTQHSGARLLQQFSFDQRKTQIGVLVEYATALFSTSKAQTSAEHAQLLVVISDGRGVFSEGQEKVCDCVRRARLAGIFMIFVIIDNPETKDSILDIRTPIFSGGKLLGISSYMDTFPFPFYLILRDIANLPAVLSDALRQWFELVSSKE</sequence>
<feature type="compositionally biased region" description="Basic and acidic residues" evidence="10">
    <location>
        <begin position="4786"/>
        <end position="4796"/>
    </location>
</feature>
<feature type="compositionally biased region" description="Basic and acidic residues" evidence="10">
    <location>
        <begin position="4817"/>
        <end position="4827"/>
    </location>
</feature>
<feature type="compositionally biased region" description="Polar residues" evidence="10">
    <location>
        <begin position="4829"/>
        <end position="4843"/>
    </location>
</feature>
<dbReference type="KEGG" id="tpal:117652202"/>
<dbReference type="GO" id="GO:0000055">
    <property type="term" value="P:ribosomal large subunit export from nucleus"/>
    <property type="evidence" value="ECO:0007669"/>
    <property type="project" value="TreeGrafter"/>
</dbReference>
<comment type="subcellular location">
    <subcellularLocation>
        <location evidence="1">Nucleus</location>
        <location evidence="1">Nucleolus</location>
    </subcellularLocation>
    <subcellularLocation>
        <location evidence="2">Nucleus</location>
        <location evidence="2">Nucleoplasm</location>
    </subcellularLocation>
</comment>
<dbReference type="Pfam" id="PF17867">
    <property type="entry name" value="AAA_lid_7"/>
    <property type="match status" value="3"/>
</dbReference>
<feature type="region of interest" description="Disordered" evidence="10">
    <location>
        <begin position="4486"/>
        <end position="5057"/>
    </location>
</feature>
<dbReference type="InterPro" id="IPR002035">
    <property type="entry name" value="VWF_A"/>
</dbReference>
<dbReference type="GeneID" id="117652202"/>
<dbReference type="FunFam" id="3.40.50.300:FF:004102">
    <property type="entry name" value="Uncharacterized protein"/>
    <property type="match status" value="1"/>
</dbReference>
<dbReference type="FunFam" id="3.40.50.300:FF:000764">
    <property type="entry name" value="Midasin"/>
    <property type="match status" value="1"/>
</dbReference>
<name>A0A6P9A9E7_THRPL</name>
<dbReference type="PANTHER" id="PTHR48103">
    <property type="entry name" value="MIDASIN-RELATED"/>
    <property type="match status" value="1"/>
</dbReference>
<comment type="similarity">
    <text evidence="3 9">Belongs to the midasin family.</text>
</comment>
<dbReference type="Gene3D" id="3.40.50.410">
    <property type="entry name" value="von Willebrand factor, type A domain"/>
    <property type="match status" value="1"/>
</dbReference>
<evidence type="ECO:0000256" key="4">
    <source>
        <dbReference type="ARBA" id="ARBA00017143"/>
    </source>
</evidence>
<dbReference type="InterPro" id="IPR003593">
    <property type="entry name" value="AAA+_ATPase"/>
</dbReference>
<feature type="compositionally biased region" description="Acidic residues" evidence="10">
    <location>
        <begin position="4486"/>
        <end position="4495"/>
    </location>
</feature>
<feature type="compositionally biased region" description="Basic and acidic residues" evidence="10">
    <location>
        <begin position="4885"/>
        <end position="4912"/>
    </location>
</feature>
<dbReference type="GO" id="GO:0000027">
    <property type="term" value="P:ribosomal large subunit assembly"/>
    <property type="evidence" value="ECO:0007669"/>
    <property type="project" value="InterPro"/>
</dbReference>
<evidence type="ECO:0000256" key="10">
    <source>
        <dbReference type="SAM" id="MobiDB-lite"/>
    </source>
</evidence>
<evidence type="ECO:0000313" key="12">
    <source>
        <dbReference type="Proteomes" id="UP000515158"/>
    </source>
</evidence>
<keyword evidence="8 9" id="KW-0539">Nucleus</keyword>
<dbReference type="FunFam" id="3.40.50.410:FF:000028">
    <property type="entry name" value="Midasin"/>
    <property type="match status" value="1"/>
</dbReference>
<reference evidence="13" key="1">
    <citation type="submission" date="2025-08" db="UniProtKB">
        <authorList>
            <consortium name="RefSeq"/>
        </authorList>
    </citation>
    <scope>IDENTIFICATION</scope>
    <source>
        <tissue evidence="13">Total insect</tissue>
    </source>
</reference>
<dbReference type="CDD" id="cd00009">
    <property type="entry name" value="AAA"/>
    <property type="match status" value="3"/>
</dbReference>
<feature type="compositionally biased region" description="Basic and acidic residues" evidence="10">
    <location>
        <begin position="4510"/>
        <end position="4565"/>
    </location>
</feature>
<feature type="compositionally biased region" description="Acidic residues" evidence="10">
    <location>
        <begin position="4661"/>
        <end position="4673"/>
    </location>
</feature>
<dbReference type="PROSITE" id="PS50234">
    <property type="entry name" value="VWFA"/>
    <property type="match status" value="1"/>
</dbReference>
<dbReference type="GO" id="GO:0005524">
    <property type="term" value="F:ATP binding"/>
    <property type="evidence" value="ECO:0007669"/>
    <property type="project" value="UniProtKB-KW"/>
</dbReference>
<evidence type="ECO:0000256" key="9">
    <source>
        <dbReference type="PIRNR" id="PIRNR010340"/>
    </source>
</evidence>
<organism evidence="13">
    <name type="scientific">Thrips palmi</name>
    <name type="common">Melon thrips</name>
    <dbReference type="NCBI Taxonomy" id="161013"/>
    <lineage>
        <taxon>Eukaryota</taxon>
        <taxon>Metazoa</taxon>
        <taxon>Ecdysozoa</taxon>
        <taxon>Arthropoda</taxon>
        <taxon>Hexapoda</taxon>
        <taxon>Insecta</taxon>
        <taxon>Pterygota</taxon>
        <taxon>Neoptera</taxon>
        <taxon>Paraneoptera</taxon>
        <taxon>Thysanoptera</taxon>
        <taxon>Terebrantia</taxon>
        <taxon>Thripoidea</taxon>
        <taxon>Thripidae</taxon>
        <taxon>Thrips</taxon>
    </lineage>
</organism>
<feature type="compositionally biased region" description="Acidic residues" evidence="10">
    <location>
        <begin position="4684"/>
        <end position="4699"/>
    </location>
</feature>
<feature type="compositionally biased region" description="Acidic residues" evidence="10">
    <location>
        <begin position="4945"/>
        <end position="4958"/>
    </location>
</feature>
<accession>A0A6P9A9E7</accession>
<dbReference type="InterPro" id="IPR040848">
    <property type="entry name" value="AAA_lid_7"/>
</dbReference>
<dbReference type="Pfam" id="PF21108">
    <property type="entry name" value="MDN1_4th"/>
    <property type="match status" value="1"/>
</dbReference>
<dbReference type="SUPFAM" id="SSF53300">
    <property type="entry name" value="vWA-like"/>
    <property type="match status" value="1"/>
</dbReference>
<evidence type="ECO:0000256" key="7">
    <source>
        <dbReference type="ARBA" id="ARBA00023186"/>
    </source>
</evidence>
<evidence type="ECO:0000256" key="3">
    <source>
        <dbReference type="ARBA" id="ARBA00007188"/>
    </source>
</evidence>
<feature type="compositionally biased region" description="Acidic residues" evidence="10">
    <location>
        <begin position="4566"/>
        <end position="4583"/>
    </location>
</feature>
<feature type="compositionally biased region" description="Basic and acidic residues" evidence="10">
    <location>
        <begin position="4584"/>
        <end position="4594"/>
    </location>
</feature>
<dbReference type="InterPro" id="IPR012099">
    <property type="entry name" value="Midasin"/>
</dbReference>
<evidence type="ECO:0000256" key="6">
    <source>
        <dbReference type="ARBA" id="ARBA00022840"/>
    </source>
</evidence>
<keyword evidence="12" id="KW-1185">Reference proteome</keyword>
<dbReference type="Pfam" id="PF17865">
    <property type="entry name" value="AAA_lid_5"/>
    <property type="match status" value="1"/>
</dbReference>
<evidence type="ECO:0000313" key="13">
    <source>
        <dbReference type="RefSeq" id="XP_034252826.1"/>
    </source>
</evidence>
<dbReference type="RefSeq" id="XP_034252826.1">
    <property type="nucleotide sequence ID" value="XM_034396935.1"/>
</dbReference>
<feature type="compositionally biased region" description="Acidic residues" evidence="10">
    <location>
        <begin position="4768"/>
        <end position="4785"/>
    </location>
</feature>
<dbReference type="OrthoDB" id="422220at2759"/>
<dbReference type="GO" id="GO:0030687">
    <property type="term" value="C:preribosome, large subunit precursor"/>
    <property type="evidence" value="ECO:0007669"/>
    <property type="project" value="TreeGrafter"/>
</dbReference>
<dbReference type="FunCoup" id="A0A6P9A9E7">
    <property type="interactions" value="1460"/>
</dbReference>
<dbReference type="GO" id="GO:0016887">
    <property type="term" value="F:ATP hydrolysis activity"/>
    <property type="evidence" value="ECO:0007669"/>
    <property type="project" value="InterPro"/>
</dbReference>
<dbReference type="SMART" id="SM00382">
    <property type="entry name" value="AAA"/>
    <property type="match status" value="6"/>
</dbReference>
<dbReference type="InterPro" id="IPR027417">
    <property type="entry name" value="P-loop_NTPase"/>
</dbReference>
<evidence type="ECO:0000256" key="2">
    <source>
        <dbReference type="ARBA" id="ARBA00004642"/>
    </source>
</evidence>
<dbReference type="InterPro" id="IPR011704">
    <property type="entry name" value="ATPase_dyneun-rel_AAA"/>
</dbReference>
<dbReference type="CDD" id="cd01460">
    <property type="entry name" value="vWA_midasin"/>
    <property type="match status" value="1"/>
</dbReference>
<protein>
    <recommendedName>
        <fullName evidence="4 9">Midasin</fullName>
    </recommendedName>
</protein>
<evidence type="ECO:0000256" key="8">
    <source>
        <dbReference type="ARBA" id="ARBA00023242"/>
    </source>
</evidence>
<comment type="function">
    <text evidence="9">Nuclear chaperone required for maturation and nuclear export of pre-60S ribosome subunits.</text>
</comment>
<dbReference type="PIRSF" id="PIRSF010340">
    <property type="entry name" value="Midasin"/>
    <property type="match status" value="1"/>
</dbReference>
<feature type="compositionally biased region" description="Basic and acidic residues" evidence="10">
    <location>
        <begin position="4929"/>
        <end position="4944"/>
    </location>
</feature>
<feature type="compositionally biased region" description="Acidic residues" evidence="10">
    <location>
        <begin position="4797"/>
        <end position="4816"/>
    </location>
</feature>
<dbReference type="Pfam" id="PF00092">
    <property type="entry name" value="VWA"/>
    <property type="match status" value="1"/>
</dbReference>
<keyword evidence="5 9" id="KW-0547">Nucleotide-binding</keyword>
<gene>
    <name evidence="13" type="primary">LOC117652202</name>
</gene>
<dbReference type="InParanoid" id="A0A6P9A9E7"/>
<dbReference type="SMART" id="SM00327">
    <property type="entry name" value="VWA"/>
    <property type="match status" value="1"/>
</dbReference>
<feature type="compositionally biased region" description="Basic and acidic residues" evidence="10">
    <location>
        <begin position="4613"/>
        <end position="4660"/>
    </location>
</feature>
<dbReference type="FunFam" id="3.40.50.300:FF:000142">
    <property type="entry name" value="Midasin"/>
    <property type="match status" value="1"/>
</dbReference>
<evidence type="ECO:0000256" key="5">
    <source>
        <dbReference type="ARBA" id="ARBA00022741"/>
    </source>
</evidence>
<keyword evidence="7 9" id="KW-0143">Chaperone</keyword>
<evidence type="ECO:0000259" key="11">
    <source>
        <dbReference type="PROSITE" id="PS50234"/>
    </source>
</evidence>
<dbReference type="Proteomes" id="UP000515158">
    <property type="component" value="Unplaced"/>
</dbReference>
<dbReference type="PANTHER" id="PTHR48103:SF2">
    <property type="entry name" value="MIDASIN"/>
    <property type="match status" value="1"/>
</dbReference>
<feature type="compositionally biased region" description="Acidic residues" evidence="10">
    <location>
        <begin position="4727"/>
        <end position="4737"/>
    </location>
</feature>
<keyword evidence="6 9" id="KW-0067">ATP-binding</keyword>
<feature type="domain" description="VWFA" evidence="11">
    <location>
        <begin position="5199"/>
        <end position="5394"/>
    </location>
</feature>
<evidence type="ECO:0000256" key="1">
    <source>
        <dbReference type="ARBA" id="ARBA00004604"/>
    </source>
</evidence>
<dbReference type="GO" id="GO:0005654">
    <property type="term" value="C:nucleoplasm"/>
    <property type="evidence" value="ECO:0007669"/>
    <property type="project" value="UniProtKB-SubCell"/>
</dbReference>
<dbReference type="GO" id="GO:0005730">
    <property type="term" value="C:nucleolus"/>
    <property type="evidence" value="ECO:0007669"/>
    <property type="project" value="UniProtKB-SubCell"/>
</dbReference>
<feature type="compositionally biased region" description="Acidic residues" evidence="10">
    <location>
        <begin position="5005"/>
        <end position="5022"/>
    </location>
</feature>
<dbReference type="SUPFAM" id="SSF52540">
    <property type="entry name" value="P-loop containing nucleoside triphosphate hydrolases"/>
    <property type="match status" value="6"/>
</dbReference>
<dbReference type="Pfam" id="PF07728">
    <property type="entry name" value="AAA_5"/>
    <property type="match status" value="8"/>
</dbReference>
<proteinExistence type="inferred from homology"/>
<dbReference type="FunFam" id="3.40.50.300:FF:000582">
    <property type="entry name" value="Midasin"/>
    <property type="match status" value="1"/>
</dbReference>
<dbReference type="InterPro" id="IPR048617">
    <property type="entry name" value="MDN1_AAA_lid_4"/>
</dbReference>
<dbReference type="InterPro" id="IPR036465">
    <property type="entry name" value="vWFA_dom_sf"/>
</dbReference>
<feature type="compositionally biased region" description="Acidic residues" evidence="10">
    <location>
        <begin position="4745"/>
        <end position="4761"/>
    </location>
</feature>